<dbReference type="PRINTS" id="PR01506">
    <property type="entry name" value="TATBPROTEIN"/>
</dbReference>
<dbReference type="RefSeq" id="WP_341595972.1">
    <property type="nucleotide sequence ID" value="NZ_JBAKAZ010000001.1"/>
</dbReference>
<proteinExistence type="inferred from homology"/>
<dbReference type="InterPro" id="IPR003369">
    <property type="entry name" value="TatA/B/E"/>
</dbReference>
<comment type="similarity">
    <text evidence="9">Belongs to the TatB family.</text>
</comment>
<reference evidence="12 13" key="1">
    <citation type="submission" date="2024-02" db="EMBL/GenBank/DDBJ databases">
        <title>Bacteria isolated from the canopy kelp, Nereocystis luetkeana.</title>
        <authorList>
            <person name="Pfister C.A."/>
            <person name="Younker I.T."/>
            <person name="Light S.H."/>
        </authorList>
    </citation>
    <scope>NUCLEOTIDE SEQUENCE [LARGE SCALE GENOMIC DNA]</scope>
    <source>
        <strain evidence="12 13">TI.1.05</strain>
    </source>
</reference>
<dbReference type="PANTHER" id="PTHR33162:SF1">
    <property type="entry name" value="SEC-INDEPENDENT PROTEIN TRANSLOCASE PROTEIN TATA, CHLOROPLASTIC"/>
    <property type="match status" value="1"/>
</dbReference>
<comment type="function">
    <text evidence="9">Part of the twin-arginine translocation (Tat) system that transports large folded proteins containing a characteristic twin-arginine motif in their signal peptide across membranes. Together with TatC, TatB is part of a receptor directly interacting with Tat signal peptides. TatB may form an oligomeric binding site that transiently accommodates folded Tat precursor proteins before their translocation.</text>
</comment>
<evidence type="ECO:0000256" key="11">
    <source>
        <dbReference type="SAM" id="Phobius"/>
    </source>
</evidence>
<protein>
    <recommendedName>
        <fullName evidence="9">Sec-independent protein translocase protein TatB</fullName>
    </recommendedName>
</protein>
<dbReference type="EMBL" id="JBAKAZ010000001">
    <property type="protein sequence ID" value="MEL0628033.1"/>
    <property type="molecule type" value="Genomic_DNA"/>
</dbReference>
<keyword evidence="4 9" id="KW-0812">Transmembrane</keyword>
<evidence type="ECO:0000313" key="12">
    <source>
        <dbReference type="EMBL" id="MEL0628033.1"/>
    </source>
</evidence>
<keyword evidence="7 9" id="KW-0811">Translocation</keyword>
<dbReference type="SUPFAM" id="SSF69989">
    <property type="entry name" value="C-terminal domain of PLC-beta"/>
    <property type="match status" value="1"/>
</dbReference>
<name>A0ABU9GL54_9GAMM</name>
<feature type="region of interest" description="Disordered" evidence="10">
    <location>
        <begin position="103"/>
        <end position="128"/>
    </location>
</feature>
<evidence type="ECO:0000256" key="7">
    <source>
        <dbReference type="ARBA" id="ARBA00023010"/>
    </source>
</evidence>
<evidence type="ECO:0000256" key="2">
    <source>
        <dbReference type="ARBA" id="ARBA00022448"/>
    </source>
</evidence>
<keyword evidence="3 9" id="KW-1003">Cell membrane</keyword>
<evidence type="ECO:0000256" key="6">
    <source>
        <dbReference type="ARBA" id="ARBA00022989"/>
    </source>
</evidence>
<dbReference type="Proteomes" id="UP001369082">
    <property type="component" value="Unassembled WGS sequence"/>
</dbReference>
<evidence type="ECO:0000256" key="10">
    <source>
        <dbReference type="SAM" id="MobiDB-lite"/>
    </source>
</evidence>
<comment type="subcellular location">
    <subcellularLocation>
        <location evidence="9">Cell membrane</location>
        <topology evidence="9">Single-pass membrane protein</topology>
    </subcellularLocation>
    <subcellularLocation>
        <location evidence="1">Membrane</location>
        <topology evidence="1">Single-pass membrane protein</topology>
    </subcellularLocation>
</comment>
<evidence type="ECO:0000313" key="13">
    <source>
        <dbReference type="Proteomes" id="UP001369082"/>
    </source>
</evidence>
<dbReference type="HAMAP" id="MF_00237">
    <property type="entry name" value="TatB"/>
    <property type="match status" value="1"/>
</dbReference>
<comment type="caution">
    <text evidence="12">The sequence shown here is derived from an EMBL/GenBank/DDBJ whole genome shotgun (WGS) entry which is preliminary data.</text>
</comment>
<comment type="subunit">
    <text evidence="9">The Tat system comprises two distinct complexes: a TatABC complex, containing multiple copies of TatA, TatB and TatC subunits, and a separate TatA complex, containing only TatA subunits. Substrates initially bind to the TatABC complex, which probably triggers association of the separate TatA complex to form the active translocon.</text>
</comment>
<evidence type="ECO:0000256" key="8">
    <source>
        <dbReference type="ARBA" id="ARBA00023136"/>
    </source>
</evidence>
<evidence type="ECO:0000256" key="5">
    <source>
        <dbReference type="ARBA" id="ARBA00022927"/>
    </source>
</evidence>
<evidence type="ECO:0000256" key="1">
    <source>
        <dbReference type="ARBA" id="ARBA00004167"/>
    </source>
</evidence>
<dbReference type="Gene3D" id="1.20.5.3310">
    <property type="match status" value="1"/>
</dbReference>
<dbReference type="Pfam" id="PF02416">
    <property type="entry name" value="TatA_B_E"/>
    <property type="match status" value="1"/>
</dbReference>
<accession>A0ABU9GL54</accession>
<dbReference type="InterPro" id="IPR018448">
    <property type="entry name" value="TatB"/>
</dbReference>
<keyword evidence="6 9" id="KW-1133">Transmembrane helix</keyword>
<dbReference type="NCBIfam" id="TIGR01410">
    <property type="entry name" value="tatB"/>
    <property type="match status" value="1"/>
</dbReference>
<sequence>MFDIGFWEIVLISVIGLVVLGPQRLPIAIRTVLKWVNTAKNMANSVKSEISQELELHEINENMIKKGKQELEQLNPNLKASIDEIKQDVEQFTQPYKKEVDELKKATTETTQPITNEAASEKTPPQDK</sequence>
<organism evidence="12 13">
    <name type="scientific">Psychromonas aquatilis</name>
    <dbReference type="NCBI Taxonomy" id="2005072"/>
    <lineage>
        <taxon>Bacteria</taxon>
        <taxon>Pseudomonadati</taxon>
        <taxon>Pseudomonadota</taxon>
        <taxon>Gammaproteobacteria</taxon>
        <taxon>Alteromonadales</taxon>
        <taxon>Psychromonadaceae</taxon>
        <taxon>Psychromonas</taxon>
    </lineage>
</organism>
<evidence type="ECO:0000256" key="3">
    <source>
        <dbReference type="ARBA" id="ARBA00022475"/>
    </source>
</evidence>
<evidence type="ECO:0000256" key="9">
    <source>
        <dbReference type="HAMAP-Rule" id="MF_00237"/>
    </source>
</evidence>
<evidence type="ECO:0000256" key="4">
    <source>
        <dbReference type="ARBA" id="ARBA00022692"/>
    </source>
</evidence>
<feature type="compositionally biased region" description="Polar residues" evidence="10">
    <location>
        <begin position="108"/>
        <end position="118"/>
    </location>
</feature>
<keyword evidence="2 9" id="KW-0813">Transport</keyword>
<keyword evidence="5 9" id="KW-0653">Protein transport</keyword>
<feature type="transmembrane region" description="Helical" evidence="11">
    <location>
        <begin position="6"/>
        <end position="25"/>
    </location>
</feature>
<keyword evidence="13" id="KW-1185">Reference proteome</keyword>
<dbReference type="PANTHER" id="PTHR33162">
    <property type="entry name" value="SEC-INDEPENDENT PROTEIN TRANSLOCASE PROTEIN TATA, CHLOROPLASTIC"/>
    <property type="match status" value="1"/>
</dbReference>
<keyword evidence="8 9" id="KW-0472">Membrane</keyword>
<gene>
    <name evidence="9 12" type="primary">tatB</name>
    <name evidence="12" type="ORF">V6256_00310</name>
</gene>